<accession>A0A2J7Q2C2</accession>
<keyword evidence="13" id="KW-1185">Reference proteome</keyword>
<proteinExistence type="inferred from homology"/>
<evidence type="ECO:0000256" key="10">
    <source>
        <dbReference type="SAM" id="MobiDB-lite"/>
    </source>
</evidence>
<dbReference type="PRINTS" id="PR00722">
    <property type="entry name" value="CHYMOTRYPSIN"/>
</dbReference>
<evidence type="ECO:0000256" key="5">
    <source>
        <dbReference type="ARBA" id="ARBA00022825"/>
    </source>
</evidence>
<dbReference type="InParanoid" id="A0A2J7Q2C2"/>
<evidence type="ECO:0000256" key="2">
    <source>
        <dbReference type="ARBA" id="ARBA00022670"/>
    </source>
</evidence>
<keyword evidence="7" id="KW-0325">Glycoprotein</keyword>
<protein>
    <recommendedName>
        <fullName evidence="11">Peptidase S1 domain-containing protein</fullName>
    </recommendedName>
</protein>
<dbReference type="InterPro" id="IPR038565">
    <property type="entry name" value="CLIP_sf"/>
</dbReference>
<comment type="caution">
    <text evidence="12">The sequence shown here is derived from an EMBL/GenBank/DDBJ whole genome shotgun (WGS) entry which is preliminary data.</text>
</comment>
<comment type="subcellular location">
    <subcellularLocation>
        <location evidence="1">Secreted</location>
        <location evidence="1">Extracellular space</location>
    </subcellularLocation>
</comment>
<dbReference type="GO" id="GO:0005576">
    <property type="term" value="C:extracellular region"/>
    <property type="evidence" value="ECO:0007669"/>
    <property type="project" value="UniProtKB-SubCell"/>
</dbReference>
<dbReference type="FunFam" id="2.40.10.10:FF:000028">
    <property type="entry name" value="Serine protease easter"/>
    <property type="match status" value="1"/>
</dbReference>
<dbReference type="InterPro" id="IPR001254">
    <property type="entry name" value="Trypsin_dom"/>
</dbReference>
<evidence type="ECO:0000256" key="1">
    <source>
        <dbReference type="ARBA" id="ARBA00004239"/>
    </source>
</evidence>
<evidence type="ECO:0000256" key="3">
    <source>
        <dbReference type="ARBA" id="ARBA00022729"/>
    </source>
</evidence>
<sequence>MFQPGIISRLQVEPCNCIEATQCPEFLETLAHHPEEAEELRQVTCGFKGFCPLVCCNQLSKRRHVDAGYFPTSGTSPQQNCKPLTTVESRISLSSTPSHTPGVYYSITTVRNSNSESRRKHYEGTGLPNNDDKNRFYQDTQFSPHENNIVTPGSSVQNIGNSDSEPNFISNVPVAQDYSIRTQNVLTYATENSQSYQNTPTKLYPQFSHSTSKPSYPHRSPPPGYWNTETSRDSSVPGRHGYSAEEHRSTHETGMHSNYNPTEAVQGNLNQHKHPSRYVPNDYPNRPVYQRPDPSENQPTIPNYGHDPREDSFNGPDFHVQSSAEANDDGPELQLHPHNYHNNDQHPQEEGLAVQSPVFYPNEAGNTSTHFEESGRDSAGAEWKRKLLPTEECGMSLGERIVGGKNAALGQYPWIARIGYTRSGSGTLLYRCGGSLINNRYVITAAHCVVNLPGDLQLASVRLGELDERTDPDCDRSECADAVQDFSPTVVKVHKGYDNPKFRNDLALIRLDRPVDITAYVSPICLPFGNLRNKTYIGLKSLVAGWGATDLGATSSNPVLQWVAVTIVPSAGCSKTFAERTGTQLGPGQICAGGQKGRDSCEGDSGGPLMRAEDEFQRYFLLGVVSFGARRCGSENLPGVYTETPTYLDWILDSIEP</sequence>
<evidence type="ECO:0000256" key="4">
    <source>
        <dbReference type="ARBA" id="ARBA00022801"/>
    </source>
</evidence>
<feature type="compositionally biased region" description="Basic and acidic residues" evidence="10">
    <location>
        <begin position="242"/>
        <end position="254"/>
    </location>
</feature>
<keyword evidence="5 9" id="KW-0720">Serine protease</keyword>
<dbReference type="InterPro" id="IPR043504">
    <property type="entry name" value="Peptidase_S1_PA_chymotrypsin"/>
</dbReference>
<feature type="region of interest" description="Disordered" evidence="10">
    <location>
        <begin position="112"/>
        <end position="145"/>
    </location>
</feature>
<dbReference type="Proteomes" id="UP000235965">
    <property type="component" value="Unassembled WGS sequence"/>
</dbReference>
<evidence type="ECO:0000313" key="13">
    <source>
        <dbReference type="Proteomes" id="UP000235965"/>
    </source>
</evidence>
<dbReference type="GO" id="GO:0006508">
    <property type="term" value="P:proteolysis"/>
    <property type="evidence" value="ECO:0007669"/>
    <property type="project" value="UniProtKB-KW"/>
</dbReference>
<dbReference type="GO" id="GO:0004252">
    <property type="term" value="F:serine-type endopeptidase activity"/>
    <property type="evidence" value="ECO:0007669"/>
    <property type="project" value="InterPro"/>
</dbReference>
<evidence type="ECO:0000256" key="8">
    <source>
        <dbReference type="ARBA" id="ARBA00024195"/>
    </source>
</evidence>
<reference evidence="12 13" key="1">
    <citation type="submission" date="2017-12" db="EMBL/GenBank/DDBJ databases">
        <title>Hemimetabolous genomes reveal molecular basis of termite eusociality.</title>
        <authorList>
            <person name="Harrison M.C."/>
            <person name="Jongepier E."/>
            <person name="Robertson H.M."/>
            <person name="Arning N."/>
            <person name="Bitard-Feildel T."/>
            <person name="Chao H."/>
            <person name="Childers C.P."/>
            <person name="Dinh H."/>
            <person name="Doddapaneni H."/>
            <person name="Dugan S."/>
            <person name="Gowin J."/>
            <person name="Greiner C."/>
            <person name="Han Y."/>
            <person name="Hu H."/>
            <person name="Hughes D.S.T."/>
            <person name="Huylmans A.-K."/>
            <person name="Kemena C."/>
            <person name="Kremer L.P.M."/>
            <person name="Lee S.L."/>
            <person name="Lopez-Ezquerra A."/>
            <person name="Mallet L."/>
            <person name="Monroy-Kuhn J.M."/>
            <person name="Moser A."/>
            <person name="Murali S.C."/>
            <person name="Muzny D.M."/>
            <person name="Otani S."/>
            <person name="Piulachs M.-D."/>
            <person name="Poelchau M."/>
            <person name="Qu J."/>
            <person name="Schaub F."/>
            <person name="Wada-Katsumata A."/>
            <person name="Worley K.C."/>
            <person name="Xie Q."/>
            <person name="Ylla G."/>
            <person name="Poulsen M."/>
            <person name="Gibbs R.A."/>
            <person name="Schal C."/>
            <person name="Richards S."/>
            <person name="Belles X."/>
            <person name="Korb J."/>
            <person name="Bornberg-Bauer E."/>
        </authorList>
    </citation>
    <scope>NUCLEOTIDE SEQUENCE [LARGE SCALE GENOMIC DNA]</scope>
    <source>
        <tissue evidence="12">Whole body</tissue>
    </source>
</reference>
<dbReference type="InterPro" id="IPR022700">
    <property type="entry name" value="CLIP"/>
</dbReference>
<dbReference type="InterPro" id="IPR033116">
    <property type="entry name" value="TRYPSIN_SER"/>
</dbReference>
<dbReference type="Pfam" id="PF00089">
    <property type="entry name" value="Trypsin"/>
    <property type="match status" value="1"/>
</dbReference>
<dbReference type="SMART" id="SM00020">
    <property type="entry name" value="Tryp_SPc"/>
    <property type="match status" value="1"/>
</dbReference>
<evidence type="ECO:0000256" key="7">
    <source>
        <dbReference type="ARBA" id="ARBA00023180"/>
    </source>
</evidence>
<keyword evidence="3" id="KW-0732">Signal</keyword>
<dbReference type="AlphaFoldDB" id="A0A2J7Q2C2"/>
<comment type="similarity">
    <text evidence="8">Belongs to the peptidase S1 family. CLIP subfamily.</text>
</comment>
<dbReference type="InterPro" id="IPR009003">
    <property type="entry name" value="Peptidase_S1_PA"/>
</dbReference>
<feature type="compositionally biased region" description="Polar residues" evidence="10">
    <location>
        <begin position="255"/>
        <end position="270"/>
    </location>
</feature>
<dbReference type="FunFam" id="2.40.10.10:FF:000036">
    <property type="entry name" value="Trypsin beta"/>
    <property type="match status" value="1"/>
</dbReference>
<gene>
    <name evidence="12" type="ORF">B7P43_G07137</name>
</gene>
<dbReference type="PROSITE" id="PS00135">
    <property type="entry name" value="TRYPSIN_SER"/>
    <property type="match status" value="1"/>
</dbReference>
<name>A0A2J7Q2C2_9NEOP</name>
<keyword evidence="6" id="KW-1015">Disulfide bond</keyword>
<feature type="compositionally biased region" description="Polar residues" evidence="10">
    <location>
        <begin position="191"/>
        <end position="214"/>
    </location>
</feature>
<dbReference type="InterPro" id="IPR001314">
    <property type="entry name" value="Peptidase_S1A"/>
</dbReference>
<feature type="region of interest" description="Disordered" evidence="10">
    <location>
        <begin position="191"/>
        <end position="383"/>
    </location>
</feature>
<dbReference type="Pfam" id="PF12032">
    <property type="entry name" value="CLIP"/>
    <property type="match status" value="1"/>
</dbReference>
<dbReference type="OrthoDB" id="547031at2759"/>
<dbReference type="InterPro" id="IPR018114">
    <property type="entry name" value="TRYPSIN_HIS"/>
</dbReference>
<dbReference type="PANTHER" id="PTHR24252">
    <property type="entry name" value="ACROSIN-RELATED"/>
    <property type="match status" value="1"/>
</dbReference>
<dbReference type="PROSITE" id="PS50240">
    <property type="entry name" value="TRYPSIN_DOM"/>
    <property type="match status" value="1"/>
</dbReference>
<dbReference type="PANTHER" id="PTHR24252:SF7">
    <property type="entry name" value="HYALIN"/>
    <property type="match status" value="1"/>
</dbReference>
<organism evidence="12 13">
    <name type="scientific">Cryptotermes secundus</name>
    <dbReference type="NCBI Taxonomy" id="105785"/>
    <lineage>
        <taxon>Eukaryota</taxon>
        <taxon>Metazoa</taxon>
        <taxon>Ecdysozoa</taxon>
        <taxon>Arthropoda</taxon>
        <taxon>Hexapoda</taxon>
        <taxon>Insecta</taxon>
        <taxon>Pterygota</taxon>
        <taxon>Neoptera</taxon>
        <taxon>Polyneoptera</taxon>
        <taxon>Dictyoptera</taxon>
        <taxon>Blattodea</taxon>
        <taxon>Blattoidea</taxon>
        <taxon>Termitoidae</taxon>
        <taxon>Kalotermitidae</taxon>
        <taxon>Cryptotermitinae</taxon>
        <taxon>Cryptotermes</taxon>
    </lineage>
</organism>
<dbReference type="CDD" id="cd00190">
    <property type="entry name" value="Tryp_SPc"/>
    <property type="match status" value="1"/>
</dbReference>
<dbReference type="Gene3D" id="2.40.10.10">
    <property type="entry name" value="Trypsin-like serine proteases"/>
    <property type="match status" value="2"/>
</dbReference>
<feature type="domain" description="Peptidase S1" evidence="11">
    <location>
        <begin position="401"/>
        <end position="656"/>
    </location>
</feature>
<keyword evidence="4 9" id="KW-0378">Hydrolase</keyword>
<evidence type="ECO:0000256" key="9">
    <source>
        <dbReference type="RuleBase" id="RU363034"/>
    </source>
</evidence>
<dbReference type="Gene3D" id="3.30.1640.30">
    <property type="match status" value="1"/>
</dbReference>
<evidence type="ECO:0000259" key="11">
    <source>
        <dbReference type="PROSITE" id="PS50240"/>
    </source>
</evidence>
<evidence type="ECO:0000256" key="6">
    <source>
        <dbReference type="ARBA" id="ARBA00023157"/>
    </source>
</evidence>
<evidence type="ECO:0000313" key="12">
    <source>
        <dbReference type="EMBL" id="PNF22723.1"/>
    </source>
</evidence>
<dbReference type="SUPFAM" id="SSF50494">
    <property type="entry name" value="Trypsin-like serine proteases"/>
    <property type="match status" value="1"/>
</dbReference>
<keyword evidence="2 9" id="KW-0645">Protease</keyword>
<dbReference type="STRING" id="105785.A0A2J7Q2C2"/>
<dbReference type="PROSITE" id="PS00134">
    <property type="entry name" value="TRYPSIN_HIS"/>
    <property type="match status" value="1"/>
</dbReference>
<dbReference type="EMBL" id="NEVH01019373">
    <property type="protein sequence ID" value="PNF22723.1"/>
    <property type="molecule type" value="Genomic_DNA"/>
</dbReference>